<dbReference type="AlphaFoldDB" id="A0AAV9ZXS6"/>
<dbReference type="EMBL" id="JAWWNJ010000100">
    <property type="protein sequence ID" value="KAK6995900.1"/>
    <property type="molecule type" value="Genomic_DNA"/>
</dbReference>
<feature type="domain" description="MYND-type" evidence="5">
    <location>
        <begin position="39"/>
        <end position="77"/>
    </location>
</feature>
<evidence type="ECO:0000256" key="1">
    <source>
        <dbReference type="ARBA" id="ARBA00022723"/>
    </source>
</evidence>
<dbReference type="Proteomes" id="UP001362999">
    <property type="component" value="Unassembled WGS sequence"/>
</dbReference>
<dbReference type="SUPFAM" id="SSF144232">
    <property type="entry name" value="HIT/MYND zinc finger-like"/>
    <property type="match status" value="1"/>
</dbReference>
<evidence type="ECO:0000313" key="7">
    <source>
        <dbReference type="Proteomes" id="UP001362999"/>
    </source>
</evidence>
<protein>
    <recommendedName>
        <fullName evidence="5">MYND-type domain-containing protein</fullName>
    </recommendedName>
</protein>
<dbReference type="PROSITE" id="PS50865">
    <property type="entry name" value="ZF_MYND_2"/>
    <property type="match status" value="1"/>
</dbReference>
<evidence type="ECO:0000256" key="3">
    <source>
        <dbReference type="ARBA" id="ARBA00022833"/>
    </source>
</evidence>
<dbReference type="Pfam" id="PF01753">
    <property type="entry name" value="zf-MYND"/>
    <property type="match status" value="1"/>
</dbReference>
<evidence type="ECO:0000313" key="6">
    <source>
        <dbReference type="EMBL" id="KAK6995900.1"/>
    </source>
</evidence>
<comment type="caution">
    <text evidence="6">The sequence shown here is derived from an EMBL/GenBank/DDBJ whole genome shotgun (WGS) entry which is preliminary data.</text>
</comment>
<dbReference type="Pfam" id="PF26632">
    <property type="entry name" value="DUF8205"/>
    <property type="match status" value="1"/>
</dbReference>
<name>A0AAV9ZXS6_9AGAR</name>
<accession>A0AAV9ZXS6</accession>
<keyword evidence="1" id="KW-0479">Metal-binding</keyword>
<organism evidence="6 7">
    <name type="scientific">Favolaschia claudopus</name>
    <dbReference type="NCBI Taxonomy" id="2862362"/>
    <lineage>
        <taxon>Eukaryota</taxon>
        <taxon>Fungi</taxon>
        <taxon>Dikarya</taxon>
        <taxon>Basidiomycota</taxon>
        <taxon>Agaricomycotina</taxon>
        <taxon>Agaricomycetes</taxon>
        <taxon>Agaricomycetidae</taxon>
        <taxon>Agaricales</taxon>
        <taxon>Marasmiineae</taxon>
        <taxon>Mycenaceae</taxon>
        <taxon>Favolaschia</taxon>
    </lineage>
</organism>
<dbReference type="PROSITE" id="PS01360">
    <property type="entry name" value="ZF_MYND_1"/>
    <property type="match status" value="1"/>
</dbReference>
<keyword evidence="3" id="KW-0862">Zinc</keyword>
<dbReference type="InterPro" id="IPR024119">
    <property type="entry name" value="TF_DEAF-1"/>
</dbReference>
<dbReference type="Gene3D" id="6.10.140.2220">
    <property type="match status" value="1"/>
</dbReference>
<keyword evidence="2 4" id="KW-0863">Zinc-finger</keyword>
<evidence type="ECO:0000256" key="2">
    <source>
        <dbReference type="ARBA" id="ARBA00022771"/>
    </source>
</evidence>
<proteinExistence type="predicted"/>
<dbReference type="InterPro" id="IPR058518">
    <property type="entry name" value="DUF8205"/>
</dbReference>
<keyword evidence="7" id="KW-1185">Reference proteome</keyword>
<reference evidence="6 7" key="1">
    <citation type="journal article" date="2024" name="J Genomics">
        <title>Draft genome sequencing and assembly of Favolaschia claudopus CIRM-BRFM 2984 isolated from oak limbs.</title>
        <authorList>
            <person name="Navarro D."/>
            <person name="Drula E."/>
            <person name="Chaduli D."/>
            <person name="Cazenave R."/>
            <person name="Ahrendt S."/>
            <person name="Wang J."/>
            <person name="Lipzen A."/>
            <person name="Daum C."/>
            <person name="Barry K."/>
            <person name="Grigoriev I.V."/>
            <person name="Favel A."/>
            <person name="Rosso M.N."/>
            <person name="Martin F."/>
        </authorList>
    </citation>
    <scope>NUCLEOTIDE SEQUENCE [LARGE SCALE GENOMIC DNA]</scope>
    <source>
        <strain evidence="6 7">CIRM-BRFM 2984</strain>
    </source>
</reference>
<evidence type="ECO:0000256" key="4">
    <source>
        <dbReference type="PROSITE-ProRule" id="PRU00134"/>
    </source>
</evidence>
<dbReference type="GO" id="GO:0008270">
    <property type="term" value="F:zinc ion binding"/>
    <property type="evidence" value="ECO:0007669"/>
    <property type="project" value="UniProtKB-KW"/>
</dbReference>
<dbReference type="GO" id="GO:0000981">
    <property type="term" value="F:DNA-binding transcription factor activity, RNA polymerase II-specific"/>
    <property type="evidence" value="ECO:0007669"/>
    <property type="project" value="TreeGrafter"/>
</dbReference>
<dbReference type="InterPro" id="IPR002893">
    <property type="entry name" value="Znf_MYND"/>
</dbReference>
<dbReference type="PANTHER" id="PTHR10237:SF14">
    <property type="entry name" value="MYND-TYPE DOMAIN-CONTAINING PROTEIN"/>
    <property type="match status" value="1"/>
</dbReference>
<evidence type="ECO:0000259" key="5">
    <source>
        <dbReference type="PROSITE" id="PS50865"/>
    </source>
</evidence>
<sequence length="366" mass="40201">MSRPSIVDFKHPDVSVYQKSLSTPAKELRQNRAASKEACGNCYRLGEKLSRCAKCKTVAYCSKECQRSHWPVHKTGCTPVDGSTLSLVKITQRLLAGRTLYNCVEQACVYACDMFNSPVPPAERYQHKPFVVRIDVAIEPEDVKAFYKLYNNDHGDSLSSAKTPQSNIPGLVQINAITDWSHTGIVPEGGMQMWRNAKASLVGTHLHDACQGLVCVSKGNTMLVFHPIVVAADTVVDLKPGGARSTFGVRSAITGGHGVVPRTLENVIEFMNTHIREDKKNKLCLRSVLGDVDIQTIKDAGAAARVLKESAGEEDDEQVDALNEPPAPSVHARAYAAWIMRKKVDREQVYVREATIQFFASLGLGH</sequence>
<dbReference type="PANTHER" id="PTHR10237">
    <property type="entry name" value="DEFORMED EPIDERMAL AUTOREGULATORY FACTOR 1 HOMOLOG SUPPRESSIN"/>
    <property type="match status" value="1"/>
</dbReference>
<gene>
    <name evidence="6" type="ORF">R3P38DRAFT_3287893</name>
</gene>
<dbReference type="GO" id="GO:0005634">
    <property type="term" value="C:nucleus"/>
    <property type="evidence" value="ECO:0007669"/>
    <property type="project" value="TreeGrafter"/>
</dbReference>